<reference evidence="3 5" key="2">
    <citation type="journal article" date="2018" name="Elife">
        <title>Functional genomics of lipid metabolism in the oleaginous yeast Rhodosporidium toruloides.</title>
        <authorList>
            <person name="Coradetti S.T."/>
            <person name="Pinel D."/>
            <person name="Geiselman G."/>
            <person name="Ito M."/>
            <person name="Mondo S."/>
            <person name="Reilly M.C."/>
            <person name="Cheng Y.F."/>
            <person name="Bauer S."/>
            <person name="Grigoriev I."/>
            <person name="Gladden J.M."/>
            <person name="Simmons B.A."/>
            <person name="Brem R."/>
            <person name="Arkin A.P."/>
            <person name="Skerker J.M."/>
        </authorList>
    </citation>
    <scope>NUCLEOTIDE SEQUENCE [LARGE SCALE GENOMIC DNA]</scope>
    <source>
        <strain evidence="3 5">NBRC 0880</strain>
    </source>
</reference>
<evidence type="ECO:0000313" key="4">
    <source>
        <dbReference type="Proteomes" id="UP000199069"/>
    </source>
</evidence>
<feature type="region of interest" description="Disordered" evidence="1">
    <location>
        <begin position="381"/>
        <end position="623"/>
    </location>
</feature>
<feature type="compositionally biased region" description="Polar residues" evidence="1">
    <location>
        <begin position="421"/>
        <end position="440"/>
    </location>
</feature>
<evidence type="ECO:0000313" key="3">
    <source>
        <dbReference type="EMBL" id="PRQ73776.1"/>
    </source>
</evidence>
<feature type="region of interest" description="Disordered" evidence="1">
    <location>
        <begin position="295"/>
        <end position="330"/>
    </location>
</feature>
<feature type="compositionally biased region" description="Polar residues" evidence="1">
    <location>
        <begin position="568"/>
        <end position="578"/>
    </location>
</feature>
<name>A0A0K3CH97_RHOTO</name>
<dbReference type="EMBL" id="LCTV02000007">
    <property type="protein sequence ID" value="PRQ73776.1"/>
    <property type="molecule type" value="Genomic_DNA"/>
</dbReference>
<dbReference type="AlphaFoldDB" id="A0A0K3CH97"/>
<proteinExistence type="predicted"/>
<evidence type="ECO:0000313" key="2">
    <source>
        <dbReference type="EMBL" id="CTR07977.1"/>
    </source>
</evidence>
<dbReference type="OMA" id="HSAFACY"/>
<gene>
    <name evidence="2" type="primary">FGENESH: predicted gene_7.223</name>
    <name evidence="3" type="ORF">AAT19DRAFT_15343</name>
    <name evidence="2" type="ORF">BN2166_0038380</name>
</gene>
<organism evidence="2 4">
    <name type="scientific">Rhodotorula toruloides</name>
    <name type="common">Yeast</name>
    <name type="synonym">Rhodosporidium toruloides</name>
    <dbReference type="NCBI Taxonomy" id="5286"/>
    <lineage>
        <taxon>Eukaryota</taxon>
        <taxon>Fungi</taxon>
        <taxon>Dikarya</taxon>
        <taxon>Basidiomycota</taxon>
        <taxon>Pucciniomycotina</taxon>
        <taxon>Microbotryomycetes</taxon>
        <taxon>Sporidiobolales</taxon>
        <taxon>Sporidiobolaceae</taxon>
        <taxon>Rhodotorula</taxon>
    </lineage>
</organism>
<evidence type="ECO:0000313" key="5">
    <source>
        <dbReference type="Proteomes" id="UP000239560"/>
    </source>
</evidence>
<reference evidence="2 4" key="1">
    <citation type="submission" date="2015-07" db="EMBL/GenBank/DDBJ databases">
        <authorList>
            <person name="Cajimat M.N.B."/>
            <person name="Milazzo M.L."/>
            <person name="Fulhorst C.F."/>
        </authorList>
    </citation>
    <scope>NUCLEOTIDE SEQUENCE [LARGE SCALE GENOMIC DNA]</scope>
    <source>
        <strain evidence="2">Single colony</strain>
    </source>
</reference>
<feature type="compositionally biased region" description="Basic and acidic residues" evidence="1">
    <location>
        <begin position="545"/>
        <end position="567"/>
    </location>
</feature>
<feature type="compositionally biased region" description="Basic and acidic residues" evidence="1">
    <location>
        <begin position="598"/>
        <end position="611"/>
    </location>
</feature>
<feature type="region of interest" description="Disordered" evidence="1">
    <location>
        <begin position="245"/>
        <end position="281"/>
    </location>
</feature>
<accession>A0A0K3CH97</accession>
<sequence>MATLAGAPVRVLEPALEGDELPFGDFCFSCGNATQGSPYCSAECRKADHERSEVSPDDSPFLSAVPPLVSSGKSQCSTPPSSANNSPLVVNTVLDDLADPPSLDLPPPKHRFEYGAAQSLPAGMRYPATWTINYQADPLVSPMVVPTEIAPIAKDLSYRRKPGKPHSAVPSPLYFRQKAAAVHSSPAFDPTSPNSNRLYGFPPATDFSGAHVHEDDIATLALPDQHDPSAVPPFLPTPAHCGRPGCVGVPKRPRVEHQPKSSRRLSGPASPALRGLAPLDTSDDVLLSPRIRALRSGHHSPMEQKESSPFAAESTSLASGETPSSTGADDDHSAFACYLFSHLSSAAPPERERGRSGSIDHQAPDMQRSLSVDALRAARNTVSSSAGLASPAPPVRPRRGMLGGRGPAAVNMRSEPVLPQQALSATTTPEDESLPSSVSSRIEFGHDRDATVRPAYSRARDSDRMKLTPGHFISATTETPSGVSPFPSPPNSPPTAGRGRSLARRASDVAASSPDPRGRSKLRGVGALHRSKSPSARKQSRSKSRMTERSSSRERGRVGGILRESRGSRGTSDASSTQRGRGRAREEVREVDEDEEDERGRGRSQVRDSRSRSRSLLRRGRGREVVISMAAYGHVSDSDSER</sequence>
<keyword evidence="4" id="KW-1185">Reference proteome</keyword>
<dbReference type="OrthoDB" id="2537600at2759"/>
<dbReference type="Proteomes" id="UP000199069">
    <property type="component" value="Unassembled WGS sequence"/>
</dbReference>
<feature type="compositionally biased region" description="Polar residues" evidence="1">
    <location>
        <begin position="313"/>
        <end position="327"/>
    </location>
</feature>
<dbReference type="EMBL" id="CWKI01000007">
    <property type="protein sequence ID" value="CTR07977.1"/>
    <property type="molecule type" value="Genomic_DNA"/>
</dbReference>
<evidence type="ECO:0000256" key="1">
    <source>
        <dbReference type="SAM" id="MobiDB-lite"/>
    </source>
</evidence>
<dbReference type="Proteomes" id="UP000239560">
    <property type="component" value="Unassembled WGS sequence"/>
</dbReference>
<feature type="compositionally biased region" description="Basic residues" evidence="1">
    <location>
        <begin position="612"/>
        <end position="621"/>
    </location>
</feature>
<protein>
    <submittedName>
        <fullName evidence="2">Uncharacterized protein</fullName>
    </submittedName>
</protein>